<name>A0A8J2BM73_9BACT</name>
<evidence type="ECO:0000313" key="1">
    <source>
        <dbReference type="EMBL" id="CAF0698498.1"/>
    </source>
</evidence>
<dbReference type="RefSeq" id="WP_174583320.1">
    <property type="nucleotide sequence ID" value="NZ_CAJNOB010000021.1"/>
</dbReference>
<gene>
    <name evidence="1" type="ORF">MPNT_280005</name>
</gene>
<comment type="caution">
    <text evidence="1">The sequence shown here is derived from an EMBL/GenBank/DDBJ whole genome shotgun (WGS) entry which is preliminary data.</text>
</comment>
<keyword evidence="2" id="KW-1185">Reference proteome</keyword>
<accession>A0A8J2BM73</accession>
<dbReference type="AlphaFoldDB" id="A0A8J2BM73"/>
<dbReference type="Proteomes" id="UP000663859">
    <property type="component" value="Unassembled WGS sequence"/>
</dbReference>
<sequence length="52" mass="6081">MYLQELRTDRNGQVYWHGANGSRLPVETQEVVRTDWKGQKLVPLEGLRVREA</sequence>
<organism evidence="1 2">
    <name type="scientific">Candidatus Methylacidithermus pantelleriae</name>
    <dbReference type="NCBI Taxonomy" id="2744239"/>
    <lineage>
        <taxon>Bacteria</taxon>
        <taxon>Pseudomonadati</taxon>
        <taxon>Verrucomicrobiota</taxon>
        <taxon>Methylacidiphilae</taxon>
        <taxon>Methylacidiphilales</taxon>
        <taxon>Methylacidiphilaceae</taxon>
        <taxon>Candidatus Methylacidithermus</taxon>
    </lineage>
</organism>
<proteinExistence type="predicted"/>
<reference evidence="1" key="1">
    <citation type="submission" date="2021-02" db="EMBL/GenBank/DDBJ databases">
        <authorList>
            <person name="Cremers G."/>
            <person name="Picone N."/>
        </authorList>
    </citation>
    <scope>NUCLEOTIDE SEQUENCE</scope>
    <source>
        <strain evidence="1">PQ17</strain>
    </source>
</reference>
<protein>
    <submittedName>
        <fullName evidence="1">Uncharacterized protein</fullName>
    </submittedName>
</protein>
<dbReference type="EMBL" id="CAJNOB010000021">
    <property type="protein sequence ID" value="CAF0698498.1"/>
    <property type="molecule type" value="Genomic_DNA"/>
</dbReference>
<evidence type="ECO:0000313" key="2">
    <source>
        <dbReference type="Proteomes" id="UP000663859"/>
    </source>
</evidence>